<dbReference type="GO" id="GO:0004842">
    <property type="term" value="F:ubiquitin-protein transferase activity"/>
    <property type="evidence" value="ECO:0007669"/>
    <property type="project" value="InterPro"/>
</dbReference>
<evidence type="ECO:0000256" key="1">
    <source>
        <dbReference type="ARBA" id="ARBA00022679"/>
    </source>
</evidence>
<dbReference type="InterPro" id="IPR000569">
    <property type="entry name" value="HECT_dom"/>
</dbReference>
<organism evidence="5 6">
    <name type="scientific">Chelonoidis abingdonii</name>
    <name type="common">Abingdon island giant tortoise</name>
    <name type="synonym">Testudo abingdonii</name>
    <dbReference type="NCBI Taxonomy" id="106734"/>
    <lineage>
        <taxon>Eukaryota</taxon>
        <taxon>Metazoa</taxon>
        <taxon>Chordata</taxon>
        <taxon>Craniata</taxon>
        <taxon>Vertebrata</taxon>
        <taxon>Euteleostomi</taxon>
        <taxon>Archelosauria</taxon>
        <taxon>Testudinata</taxon>
        <taxon>Testudines</taxon>
        <taxon>Cryptodira</taxon>
        <taxon>Durocryptodira</taxon>
        <taxon>Testudinoidea</taxon>
        <taxon>Testudinidae</taxon>
        <taxon>Chelonoidis</taxon>
    </lineage>
</organism>
<keyword evidence="1" id="KW-0808">Transferase</keyword>
<evidence type="ECO:0000256" key="2">
    <source>
        <dbReference type="ARBA" id="ARBA00022786"/>
    </source>
</evidence>
<feature type="domain" description="HECT" evidence="4">
    <location>
        <begin position="148"/>
        <end position="214"/>
    </location>
</feature>
<dbReference type="AlphaFoldDB" id="A0A8C0HEN1"/>
<accession>A0A8C0HEN1</accession>
<proteinExistence type="predicted"/>
<dbReference type="SUPFAM" id="SSF56204">
    <property type="entry name" value="Hect, E3 ligase catalytic domain"/>
    <property type="match status" value="1"/>
</dbReference>
<name>A0A8C0HEN1_CHEAB</name>
<keyword evidence="2 3" id="KW-0833">Ubl conjugation pathway</keyword>
<dbReference type="Ensembl" id="ENSCABT00000024939.1">
    <property type="protein sequence ID" value="ENSCABP00000022768.1"/>
    <property type="gene ID" value="ENSCABG00000016714.1"/>
</dbReference>
<evidence type="ECO:0000313" key="5">
    <source>
        <dbReference type="Ensembl" id="ENSCABP00000022768.1"/>
    </source>
</evidence>
<evidence type="ECO:0000313" key="6">
    <source>
        <dbReference type="Proteomes" id="UP000694404"/>
    </source>
</evidence>
<sequence length="214" mass="24004">HSTVFITSPELLEIKSSRTLANLKSTISDCSEYLIIAGCLRPMTTLCDKDMLVNDLLIYHVIKRVHSPFESFRQGLKMLGVLEKIQLHPDAFSSILCHKPERLSARVLGDLFTIHCLSDVNKVKGVDFWMGYLQDVEGGESAATLEDILVFATGSSSVPPIGFEPDPSVKFLRIKYPVGNRQLNSLELPITKTYEQFKNKMDFAISNGLRLELE</sequence>
<comment type="caution">
    <text evidence="3">Lacks conserved residue(s) required for the propagation of feature annotation.</text>
</comment>
<dbReference type="GeneTree" id="ENSGT00950000182865"/>
<dbReference type="Proteomes" id="UP000694404">
    <property type="component" value="Unplaced"/>
</dbReference>
<evidence type="ECO:0000259" key="4">
    <source>
        <dbReference type="PROSITE" id="PS50237"/>
    </source>
</evidence>
<dbReference type="InterPro" id="IPR035983">
    <property type="entry name" value="Hect_E3_ubiquitin_ligase"/>
</dbReference>
<reference evidence="5" key="2">
    <citation type="submission" date="2025-09" db="UniProtKB">
        <authorList>
            <consortium name="Ensembl"/>
        </authorList>
    </citation>
    <scope>IDENTIFICATION</scope>
</reference>
<reference evidence="5" key="1">
    <citation type="submission" date="2025-08" db="UniProtKB">
        <authorList>
            <consortium name="Ensembl"/>
        </authorList>
    </citation>
    <scope>IDENTIFICATION</scope>
</reference>
<gene>
    <name evidence="5" type="primary">G2E3</name>
</gene>
<keyword evidence="6" id="KW-1185">Reference proteome</keyword>
<evidence type="ECO:0000256" key="3">
    <source>
        <dbReference type="PROSITE-ProRule" id="PRU00104"/>
    </source>
</evidence>
<dbReference type="Gene3D" id="3.30.2410.10">
    <property type="entry name" value="Hect, E3 ligase catalytic domain"/>
    <property type="match status" value="1"/>
</dbReference>
<dbReference type="Pfam" id="PF00632">
    <property type="entry name" value="HECT"/>
    <property type="match status" value="1"/>
</dbReference>
<protein>
    <submittedName>
        <fullName evidence="5">G2/M-phase specific E3 ubiquitin protein ligase</fullName>
    </submittedName>
</protein>
<dbReference type="PROSITE" id="PS50237">
    <property type="entry name" value="HECT"/>
    <property type="match status" value="1"/>
</dbReference>